<evidence type="ECO:0000313" key="2">
    <source>
        <dbReference type="EMBL" id="KUL28433.1"/>
    </source>
</evidence>
<sequence length="164" mass="17865">MGGVKAPRGRRGRLRSRKARLWVALGAGVMALLCLGGVGVIVAVYDNATEVKRSDPSAVLVSFLGAYLADRDDKESTLFTCKENSDLSRLSSFRDEIKKTEGKYSVGIMVNWKNLTVQTSGTRATATADIIRTISGGAEETFDPWKFEMIDDDGWRVCSASPIL</sequence>
<keyword evidence="1" id="KW-1133">Transmembrane helix</keyword>
<evidence type="ECO:0008006" key="4">
    <source>
        <dbReference type="Google" id="ProtNLM"/>
    </source>
</evidence>
<proteinExistence type="predicted"/>
<reference evidence="2 3" key="1">
    <citation type="submission" date="2015-10" db="EMBL/GenBank/DDBJ databases">
        <authorList>
            <person name="Gilbert D.G."/>
        </authorList>
    </citation>
    <scope>NUCLEOTIDE SEQUENCE [LARGE SCALE GENOMIC DNA]</scope>
    <source>
        <strain evidence="2 3">NRRL B-16712</strain>
    </source>
</reference>
<protein>
    <recommendedName>
        <fullName evidence="4">SnoaL-like domain-containing protein</fullName>
    </recommendedName>
</protein>
<name>A0A101JK98_9ACTN</name>
<keyword evidence="3" id="KW-1185">Reference proteome</keyword>
<organism evidence="2 3">
    <name type="scientific">Actinoplanes awajinensis subsp. mycoplanecinus</name>
    <dbReference type="NCBI Taxonomy" id="135947"/>
    <lineage>
        <taxon>Bacteria</taxon>
        <taxon>Bacillati</taxon>
        <taxon>Actinomycetota</taxon>
        <taxon>Actinomycetes</taxon>
        <taxon>Micromonosporales</taxon>
        <taxon>Micromonosporaceae</taxon>
        <taxon>Actinoplanes</taxon>
    </lineage>
</organism>
<accession>A0A101JK98</accession>
<keyword evidence="1" id="KW-0472">Membrane</keyword>
<evidence type="ECO:0000313" key="3">
    <source>
        <dbReference type="Proteomes" id="UP000053244"/>
    </source>
</evidence>
<dbReference type="EMBL" id="LLZH01000290">
    <property type="protein sequence ID" value="KUL28433.1"/>
    <property type="molecule type" value="Genomic_DNA"/>
</dbReference>
<gene>
    <name evidence="2" type="ORF">ADL15_32435</name>
</gene>
<feature type="transmembrane region" description="Helical" evidence="1">
    <location>
        <begin position="21"/>
        <end position="45"/>
    </location>
</feature>
<comment type="caution">
    <text evidence="2">The sequence shown here is derived from an EMBL/GenBank/DDBJ whole genome shotgun (WGS) entry which is preliminary data.</text>
</comment>
<dbReference type="AlphaFoldDB" id="A0A101JK98"/>
<evidence type="ECO:0000256" key="1">
    <source>
        <dbReference type="SAM" id="Phobius"/>
    </source>
</evidence>
<dbReference type="Proteomes" id="UP000053244">
    <property type="component" value="Unassembled WGS sequence"/>
</dbReference>
<keyword evidence="1" id="KW-0812">Transmembrane</keyword>
<dbReference type="OrthoDB" id="5195835at2"/>